<protein>
    <submittedName>
        <fullName evidence="5">Leucine-rich repeat (LRR) protein</fullName>
    </submittedName>
</protein>
<dbReference type="InterPro" id="IPR032675">
    <property type="entry name" value="LRR_dom_sf"/>
</dbReference>
<dbReference type="SUPFAM" id="SSF52058">
    <property type="entry name" value="L domain-like"/>
    <property type="match status" value="1"/>
</dbReference>
<dbReference type="PANTHER" id="PTHR46652">
    <property type="entry name" value="LEUCINE-RICH REPEAT AND IQ DOMAIN-CONTAINING PROTEIN 1-RELATED"/>
    <property type="match status" value="1"/>
</dbReference>
<evidence type="ECO:0000313" key="5">
    <source>
        <dbReference type="EMBL" id="TQM63628.1"/>
    </source>
</evidence>
<feature type="compositionally biased region" description="Low complexity" evidence="3">
    <location>
        <begin position="709"/>
        <end position="730"/>
    </location>
</feature>
<dbReference type="InterPro" id="IPR050836">
    <property type="entry name" value="SDS22/Internalin_LRR"/>
</dbReference>
<dbReference type="AlphaFoldDB" id="A0A543HZ89"/>
<gene>
    <name evidence="5" type="ORF">FB466_1898</name>
</gene>
<dbReference type="InterPro" id="IPR003591">
    <property type="entry name" value="Leu-rich_rpt_typical-subtyp"/>
</dbReference>
<dbReference type="EMBL" id="VFPN01000002">
    <property type="protein sequence ID" value="TQM63628.1"/>
    <property type="molecule type" value="Genomic_DNA"/>
</dbReference>
<keyword evidence="1" id="KW-0433">Leucine-rich repeat</keyword>
<dbReference type="SMART" id="SM00365">
    <property type="entry name" value="LRR_SD22"/>
    <property type="match status" value="7"/>
</dbReference>
<evidence type="ECO:0000256" key="3">
    <source>
        <dbReference type="SAM" id="MobiDB-lite"/>
    </source>
</evidence>
<dbReference type="InterPro" id="IPR025875">
    <property type="entry name" value="Leu-rich_rpt_4"/>
</dbReference>
<dbReference type="Pfam" id="PF12799">
    <property type="entry name" value="LRR_4"/>
    <property type="match status" value="3"/>
</dbReference>
<reference evidence="5 6" key="1">
    <citation type="submission" date="2019-06" db="EMBL/GenBank/DDBJ databases">
        <title>Sequencing the genomes of 1000 actinobacteria strains.</title>
        <authorList>
            <person name="Klenk H.-P."/>
        </authorList>
    </citation>
    <scope>NUCLEOTIDE SEQUENCE [LARGE SCALE GENOMIC DNA]</scope>
    <source>
        <strain evidence="5 6">DSM 18031</strain>
    </source>
</reference>
<dbReference type="OrthoDB" id="5184021at2"/>
<name>A0A543HZ89_9MICO</name>
<feature type="chain" id="PRO_5022043051" evidence="4">
    <location>
        <begin position="27"/>
        <end position="730"/>
    </location>
</feature>
<organism evidence="5 6">
    <name type="scientific">Klugiella xanthotipulae</name>
    <dbReference type="NCBI Taxonomy" id="244735"/>
    <lineage>
        <taxon>Bacteria</taxon>
        <taxon>Bacillati</taxon>
        <taxon>Actinomycetota</taxon>
        <taxon>Actinomycetes</taxon>
        <taxon>Micrococcales</taxon>
        <taxon>Microbacteriaceae</taxon>
        <taxon>Klugiella</taxon>
    </lineage>
</organism>
<feature type="signal peptide" evidence="4">
    <location>
        <begin position="1"/>
        <end position="26"/>
    </location>
</feature>
<keyword evidence="2" id="KW-0677">Repeat</keyword>
<accession>A0A543HZ89</accession>
<proteinExistence type="predicted"/>
<dbReference type="PROSITE" id="PS51450">
    <property type="entry name" value="LRR"/>
    <property type="match status" value="7"/>
</dbReference>
<comment type="caution">
    <text evidence="5">The sequence shown here is derived from an EMBL/GenBank/DDBJ whole genome shotgun (WGS) entry which is preliminary data.</text>
</comment>
<keyword evidence="4" id="KW-0732">Signal</keyword>
<evidence type="ECO:0000256" key="1">
    <source>
        <dbReference type="ARBA" id="ARBA00022614"/>
    </source>
</evidence>
<dbReference type="RefSeq" id="WP_141917800.1">
    <property type="nucleotide sequence ID" value="NZ_BAAAYS010000028.1"/>
</dbReference>
<sequence>MKKLLTLLTVSALAAGSVLLAQPASAVIVTPVAFADAKLASCVTSSLGLAPDAIVTVAEAATITSLNCDSQGIVSLGGIESLTGIVNLSLASNAIVDVTPLAGLTTLSTLQLQENKISDVAPLSALPRLKWLYLWTNQIADLSSLTNSLERLWIEGQVVTLPAIQPGVVQANPVKNFRGQMVTPVSSTAVVNATTNTWTFSAFGDQTLQWRAPLDATPVSGYFSGTLKQTVEGTPVVFASDYLRSCVNRAIGRGGDQQAPVSAVQAASVTSLDCTNAGINNLGGAESLVNLTSFSLGQNTISDLTPLAGLTKLTQLQLQQNKVSNLTPLAGLTELNWLYLWTNQVTDLSALKNLSLERLWIEGQTAALPTLAVGEAQANPLKDADGVAVQPASSTATIDAAANTWSFDEVAPNNTLTWRAPVRALETVGDYFSGTINQASEGSGVVIEDQALRTCINSVLKQDANAVITKTQARSVTLLDCSGAGVTTLSGLQDFTKLTSLNLANNQVSDLSPLKNLTALTELSLAHTAITSLSDLAGLSHLKTLEIQQNQVSDLSPLAGLSKLSWLYAWTNNIADVSPLKSLTLDRLWIEGQTVTLGDLAVGAVQNNPLFNLDGKFVVSTSSTATVDAATGGWTFAAAGNNTLTWRVALNPGSAFLSYFSGTVVQTSVDAAPEPTEEPTVEPTVEPEPTEEPTVEPTVEPEPTEEPTDPVVPTESTDSTDSATSDESAK</sequence>
<evidence type="ECO:0000256" key="4">
    <source>
        <dbReference type="SAM" id="SignalP"/>
    </source>
</evidence>
<feature type="region of interest" description="Disordered" evidence="3">
    <location>
        <begin position="670"/>
        <end position="730"/>
    </location>
</feature>
<dbReference type="Gene3D" id="3.80.10.10">
    <property type="entry name" value="Ribonuclease Inhibitor"/>
    <property type="match status" value="3"/>
</dbReference>
<dbReference type="PANTHER" id="PTHR46652:SF3">
    <property type="entry name" value="LEUCINE-RICH REPEAT-CONTAINING PROTEIN 9"/>
    <property type="match status" value="1"/>
</dbReference>
<keyword evidence="6" id="KW-1185">Reference proteome</keyword>
<dbReference type="InterPro" id="IPR001611">
    <property type="entry name" value="Leu-rich_rpt"/>
</dbReference>
<evidence type="ECO:0000313" key="6">
    <source>
        <dbReference type="Proteomes" id="UP000318331"/>
    </source>
</evidence>
<dbReference type="Proteomes" id="UP000318331">
    <property type="component" value="Unassembled WGS sequence"/>
</dbReference>
<dbReference type="SMART" id="SM00369">
    <property type="entry name" value="LRR_TYP"/>
    <property type="match status" value="6"/>
</dbReference>
<evidence type="ECO:0000256" key="2">
    <source>
        <dbReference type="ARBA" id="ARBA00022737"/>
    </source>
</evidence>